<protein>
    <recommendedName>
        <fullName evidence="1">Tc1-like transposase DDE domain-containing protein</fullName>
    </recommendedName>
</protein>
<dbReference type="InterPro" id="IPR036397">
    <property type="entry name" value="RNaseH_sf"/>
</dbReference>
<sequence length="371" mass="43794">MEYAVTREQATENTVFHCLYGYYVLGYTKPQLAHIYHKSARTIRNWIREYETTGTFLRARSNGDHKFTDEHRQWLYNFYTSRPLAYLDEAQNAFEEFFNIEISIKSVWRIIHDLGFTRKVLERRAINIKEQDVTRFLDELSRVDWVHQNLVFLDEVSFDNRGMIRRRGYALRGQKLAIRGEFQRKPRVSILAFLGVNGVIDYYDTEGTFDRLEFVRCCQQFAYSERAALGMYPGKNSVWILDGAAIHRHPEIVNYLRALGIVPIFLPAYCPFFNPIEFMFGYIKKAFLRYYEENRSRDLLPFVASIFNRFEEFDMSKVFTHCGWAVNGVFNPVGPLSTENRPAPIAWRQGDELEDEESVLAYRERDDPMSD</sequence>
<dbReference type="SUPFAM" id="SSF46689">
    <property type="entry name" value="Homeodomain-like"/>
    <property type="match status" value="1"/>
</dbReference>
<feature type="domain" description="Tc1-like transposase DDE" evidence="1">
    <location>
        <begin position="150"/>
        <end position="289"/>
    </location>
</feature>
<evidence type="ECO:0000259" key="1">
    <source>
        <dbReference type="Pfam" id="PF13358"/>
    </source>
</evidence>
<gene>
    <name evidence="2" type="ORF">P43SY_011603</name>
</gene>
<keyword evidence="3" id="KW-1185">Reference proteome</keyword>
<dbReference type="PANTHER" id="PTHR46564">
    <property type="entry name" value="TRANSPOSASE"/>
    <property type="match status" value="1"/>
</dbReference>
<organism evidence="2 3">
    <name type="scientific">Pythium insidiosum</name>
    <name type="common">Pythiosis disease agent</name>
    <dbReference type="NCBI Taxonomy" id="114742"/>
    <lineage>
        <taxon>Eukaryota</taxon>
        <taxon>Sar</taxon>
        <taxon>Stramenopiles</taxon>
        <taxon>Oomycota</taxon>
        <taxon>Peronosporomycetes</taxon>
        <taxon>Pythiales</taxon>
        <taxon>Pythiaceae</taxon>
        <taxon>Pythium</taxon>
    </lineage>
</organism>
<dbReference type="EMBL" id="JAKCXM010001303">
    <property type="protein sequence ID" value="KAJ0391110.1"/>
    <property type="molecule type" value="Genomic_DNA"/>
</dbReference>
<proteinExistence type="predicted"/>
<dbReference type="Gene3D" id="3.30.420.10">
    <property type="entry name" value="Ribonuclease H-like superfamily/Ribonuclease H"/>
    <property type="match status" value="1"/>
</dbReference>
<dbReference type="PANTHER" id="PTHR46564:SF1">
    <property type="entry name" value="TRANSPOSASE"/>
    <property type="match status" value="1"/>
</dbReference>
<dbReference type="GO" id="GO:0003676">
    <property type="term" value="F:nucleic acid binding"/>
    <property type="evidence" value="ECO:0007669"/>
    <property type="project" value="InterPro"/>
</dbReference>
<dbReference type="InterPro" id="IPR047655">
    <property type="entry name" value="Transpos_IS630-like"/>
</dbReference>
<dbReference type="NCBIfam" id="NF033545">
    <property type="entry name" value="transpos_IS630"/>
    <property type="match status" value="1"/>
</dbReference>
<comment type="caution">
    <text evidence="2">The sequence shown here is derived from an EMBL/GenBank/DDBJ whole genome shotgun (WGS) entry which is preliminary data.</text>
</comment>
<dbReference type="InterPro" id="IPR009057">
    <property type="entry name" value="Homeodomain-like_sf"/>
</dbReference>
<dbReference type="Proteomes" id="UP001209570">
    <property type="component" value="Unassembled WGS sequence"/>
</dbReference>
<name>A0AAD5LR68_PYTIN</name>
<dbReference type="AlphaFoldDB" id="A0AAD5LR68"/>
<evidence type="ECO:0000313" key="2">
    <source>
        <dbReference type="EMBL" id="KAJ0391110.1"/>
    </source>
</evidence>
<reference evidence="2" key="1">
    <citation type="submission" date="2021-12" db="EMBL/GenBank/DDBJ databases">
        <title>Prjna785345.</title>
        <authorList>
            <person name="Rujirawat T."/>
            <person name="Krajaejun T."/>
        </authorList>
    </citation>
    <scope>NUCLEOTIDE SEQUENCE</scope>
    <source>
        <strain evidence="2">Pi057C3</strain>
    </source>
</reference>
<dbReference type="InterPro" id="IPR038717">
    <property type="entry name" value="Tc1-like_DDE_dom"/>
</dbReference>
<evidence type="ECO:0000313" key="3">
    <source>
        <dbReference type="Proteomes" id="UP001209570"/>
    </source>
</evidence>
<accession>A0AAD5LR68</accession>
<dbReference type="Pfam" id="PF13358">
    <property type="entry name" value="DDE_3"/>
    <property type="match status" value="1"/>
</dbReference>